<evidence type="ECO:0000256" key="4">
    <source>
        <dbReference type="ARBA" id="ARBA00022553"/>
    </source>
</evidence>
<keyword evidence="5" id="KW-0285">Flavoprotein</keyword>
<evidence type="ECO:0000256" key="15">
    <source>
        <dbReference type="ARBA" id="ARBA00023201"/>
    </source>
</evidence>
<evidence type="ECO:0000256" key="3">
    <source>
        <dbReference type="ARBA" id="ARBA00022519"/>
    </source>
</evidence>
<evidence type="ECO:0000256" key="13">
    <source>
        <dbReference type="ARBA" id="ARBA00023075"/>
    </source>
</evidence>
<keyword evidence="8" id="KW-1278">Translocase</keyword>
<keyword evidence="7 16" id="KW-0812">Transmembrane</keyword>
<dbReference type="GO" id="GO:0016655">
    <property type="term" value="F:oxidoreductase activity, acting on NAD(P)H, quinone or similar compound as acceptor"/>
    <property type="evidence" value="ECO:0007669"/>
    <property type="project" value="InterPro"/>
</dbReference>
<dbReference type="SMART" id="SM00900">
    <property type="entry name" value="FMN_bind"/>
    <property type="match status" value="1"/>
</dbReference>
<keyword evidence="3" id="KW-0997">Cell inner membrane</keyword>
<dbReference type="Proteomes" id="UP000229740">
    <property type="component" value="Unassembled WGS sequence"/>
</dbReference>
<keyword evidence="1" id="KW-0813">Transport</keyword>
<name>A0A2G6E556_9BACT</name>
<evidence type="ECO:0000313" key="19">
    <source>
        <dbReference type="Proteomes" id="UP000229740"/>
    </source>
</evidence>
<evidence type="ECO:0000256" key="14">
    <source>
        <dbReference type="ARBA" id="ARBA00023136"/>
    </source>
</evidence>
<keyword evidence="10" id="KW-0520">NAD</keyword>
<evidence type="ECO:0000256" key="1">
    <source>
        <dbReference type="ARBA" id="ARBA00022448"/>
    </source>
</evidence>
<keyword evidence="13" id="KW-0830">Ubiquinone</keyword>
<evidence type="ECO:0000256" key="10">
    <source>
        <dbReference type="ARBA" id="ARBA00023027"/>
    </source>
</evidence>
<dbReference type="EMBL" id="PDPS01000028">
    <property type="protein sequence ID" value="PID57219.1"/>
    <property type="molecule type" value="Genomic_DNA"/>
</dbReference>
<evidence type="ECO:0000259" key="17">
    <source>
        <dbReference type="SMART" id="SM00900"/>
    </source>
</evidence>
<evidence type="ECO:0000256" key="2">
    <source>
        <dbReference type="ARBA" id="ARBA00022475"/>
    </source>
</evidence>
<keyword evidence="14 16" id="KW-0472">Membrane</keyword>
<evidence type="ECO:0000256" key="9">
    <source>
        <dbReference type="ARBA" id="ARBA00022989"/>
    </source>
</evidence>
<evidence type="ECO:0000256" key="12">
    <source>
        <dbReference type="ARBA" id="ARBA00023065"/>
    </source>
</evidence>
<accession>A0A2G6E556</accession>
<evidence type="ECO:0000256" key="7">
    <source>
        <dbReference type="ARBA" id="ARBA00022692"/>
    </source>
</evidence>
<evidence type="ECO:0000256" key="16">
    <source>
        <dbReference type="SAM" id="Phobius"/>
    </source>
</evidence>
<keyword evidence="4" id="KW-0597">Phosphoprotein</keyword>
<dbReference type="InterPro" id="IPR007329">
    <property type="entry name" value="FMN-bd"/>
</dbReference>
<keyword evidence="2" id="KW-1003">Cell membrane</keyword>
<dbReference type="GO" id="GO:0006814">
    <property type="term" value="P:sodium ion transport"/>
    <property type="evidence" value="ECO:0007669"/>
    <property type="project" value="UniProtKB-KW"/>
</dbReference>
<dbReference type="AlphaFoldDB" id="A0A2G6E556"/>
<keyword evidence="12" id="KW-0406">Ion transport</keyword>
<keyword evidence="11" id="KW-0915">Sodium</keyword>
<comment type="caution">
    <text evidence="18">The sequence shown here is derived from an EMBL/GenBank/DDBJ whole genome shotgun (WGS) entry which is preliminary data.</text>
</comment>
<keyword evidence="15" id="KW-0739">Sodium transport</keyword>
<feature type="domain" description="FMN-binding" evidence="17">
    <location>
        <begin position="134"/>
        <end position="239"/>
    </location>
</feature>
<dbReference type="PANTHER" id="PTHR37838">
    <property type="entry name" value="NA(+)-TRANSLOCATING NADH-QUINONE REDUCTASE SUBUNIT C"/>
    <property type="match status" value="1"/>
</dbReference>
<dbReference type="Pfam" id="PF04205">
    <property type="entry name" value="FMN_bind"/>
    <property type="match status" value="1"/>
</dbReference>
<evidence type="ECO:0000256" key="6">
    <source>
        <dbReference type="ARBA" id="ARBA00022643"/>
    </source>
</evidence>
<dbReference type="InterPro" id="IPR010204">
    <property type="entry name" value="NqrC"/>
</dbReference>
<evidence type="ECO:0000256" key="8">
    <source>
        <dbReference type="ARBA" id="ARBA00022967"/>
    </source>
</evidence>
<organism evidence="18 19">
    <name type="scientific">candidate division KSB3 bacterium</name>
    <dbReference type="NCBI Taxonomy" id="2044937"/>
    <lineage>
        <taxon>Bacteria</taxon>
        <taxon>candidate division KSB3</taxon>
    </lineage>
</organism>
<sequence>MEQGIKTVRFMVVVSVVFIAILATVNEATRARIEKNFELEQAKSMLYAFDIFPQGVTDEQLSPSAVTADIPWTNEDVLHAISTQLKPVTIQIPESIRTDLAGTFLEGRSSLEVYEAVDSEGKVVAYGVPLYGKGLWGSIEAFGVISADLRKMNGIDFTKQSETPGLGARIMQEEYKHFFRNLDLSGFYRQDAVQTPIVMVKQKDQSNIEQSTNSIQAVTGATLTSQGVLKMVNDNLAIYIKILHEYQKQG</sequence>
<dbReference type="GO" id="GO:0016020">
    <property type="term" value="C:membrane"/>
    <property type="evidence" value="ECO:0007669"/>
    <property type="project" value="InterPro"/>
</dbReference>
<proteinExistence type="predicted"/>
<dbReference type="PANTHER" id="PTHR37838:SF1">
    <property type="entry name" value="NA(+)-TRANSLOCATING NADH-QUINONE REDUCTASE SUBUNIT C"/>
    <property type="match status" value="1"/>
</dbReference>
<evidence type="ECO:0000256" key="5">
    <source>
        <dbReference type="ARBA" id="ARBA00022630"/>
    </source>
</evidence>
<protein>
    <recommendedName>
        <fullName evidence="17">FMN-binding domain-containing protein</fullName>
    </recommendedName>
</protein>
<evidence type="ECO:0000256" key="11">
    <source>
        <dbReference type="ARBA" id="ARBA00023053"/>
    </source>
</evidence>
<dbReference type="GO" id="GO:0010181">
    <property type="term" value="F:FMN binding"/>
    <property type="evidence" value="ECO:0007669"/>
    <property type="project" value="InterPro"/>
</dbReference>
<evidence type="ECO:0000313" key="18">
    <source>
        <dbReference type="EMBL" id="PID57219.1"/>
    </source>
</evidence>
<feature type="transmembrane region" description="Helical" evidence="16">
    <location>
        <begin position="7"/>
        <end position="25"/>
    </location>
</feature>
<reference evidence="18 19" key="1">
    <citation type="submission" date="2017-10" db="EMBL/GenBank/DDBJ databases">
        <title>Novel microbial diversity and functional potential in the marine mammal oral microbiome.</title>
        <authorList>
            <person name="Dudek N.K."/>
            <person name="Sun C.L."/>
            <person name="Burstein D."/>
            <person name="Kantor R.S."/>
            <person name="Aliaga Goltsman D.S."/>
            <person name="Bik E.M."/>
            <person name="Thomas B.C."/>
            <person name="Banfield J.F."/>
            <person name="Relman D.A."/>
        </authorList>
    </citation>
    <scope>NUCLEOTIDE SEQUENCE [LARGE SCALE GENOMIC DNA]</scope>
    <source>
        <strain evidence="18">DOLZORAL124_49_17</strain>
    </source>
</reference>
<keyword evidence="6" id="KW-0288">FMN</keyword>
<keyword evidence="9 16" id="KW-1133">Transmembrane helix</keyword>
<gene>
    <name evidence="18" type="ORF">CSB45_08295</name>
</gene>